<feature type="domain" description="Ig-like" evidence="10">
    <location>
        <begin position="220"/>
        <end position="321"/>
    </location>
</feature>
<sequence>MHLATVSLLLFIGTTLSQGIETPSIGFITPDIIGDIGQNIKLECVIQNGEDYPVNWMKLNDRSSDDLISTGSTLVIKDPRFHLKSEDGTYILTIEELKESDASKYQCQVVVSLNDKKTADVSVKVKLPPVVSDDTPVNVQSVEGEGVDLICEASGFPTPKITWRRMDGALMFNGNNEVIGNILTIKKVQRGDRGTYICSASNGVGDDVEHAIYFEIGFTPEIYIDRPRTSQALGYDVELTCKISAFPTPGITWYRLSNNSTDNIRIDEGNNYQLSHFAQDNGLFVTQLKIIGITEEQFGSYICKAVNKFGSAVQTIELYTSTLPICPPICKNYELMFLSSSKGPLRNLSTFLMSLLFTFLLNT</sequence>
<dbReference type="InterPro" id="IPR003598">
    <property type="entry name" value="Ig_sub2"/>
</dbReference>
<evidence type="ECO:0000256" key="3">
    <source>
        <dbReference type="ARBA" id="ARBA00022729"/>
    </source>
</evidence>
<dbReference type="Pfam" id="PF13927">
    <property type="entry name" value="Ig_3"/>
    <property type="match status" value="2"/>
</dbReference>
<dbReference type="SMART" id="SM00408">
    <property type="entry name" value="IGc2"/>
    <property type="match status" value="3"/>
</dbReference>
<dbReference type="AlphaFoldDB" id="A0A0K2UXE9"/>
<evidence type="ECO:0000259" key="10">
    <source>
        <dbReference type="PROSITE" id="PS50835"/>
    </source>
</evidence>
<protein>
    <submittedName>
        <fullName evidence="11">Lachesinlike [Megachile rotundata]</fullName>
    </submittedName>
</protein>
<dbReference type="InterPro" id="IPR013783">
    <property type="entry name" value="Ig-like_fold"/>
</dbReference>
<feature type="signal peptide" evidence="9">
    <location>
        <begin position="1"/>
        <end position="19"/>
    </location>
</feature>
<dbReference type="Gene3D" id="2.60.40.10">
    <property type="entry name" value="Immunoglobulins"/>
    <property type="match status" value="3"/>
</dbReference>
<dbReference type="InterPro" id="IPR051170">
    <property type="entry name" value="Neural/epithelial_adhesion"/>
</dbReference>
<dbReference type="OMA" id="HINEARW"/>
<evidence type="ECO:0000313" key="11">
    <source>
        <dbReference type="EMBL" id="CDW42928.1"/>
    </source>
</evidence>
<evidence type="ECO:0000256" key="9">
    <source>
        <dbReference type="SAM" id="SignalP"/>
    </source>
</evidence>
<dbReference type="PROSITE" id="PS50835">
    <property type="entry name" value="IG_LIKE"/>
    <property type="match status" value="3"/>
</dbReference>
<dbReference type="RefSeq" id="XP_040579842.1">
    <property type="nucleotide sequence ID" value="XM_040723908.2"/>
</dbReference>
<dbReference type="GO" id="GO:0005886">
    <property type="term" value="C:plasma membrane"/>
    <property type="evidence" value="ECO:0007669"/>
    <property type="project" value="UniProtKB-SubCell"/>
</dbReference>
<evidence type="ECO:0000256" key="1">
    <source>
        <dbReference type="ARBA" id="ARBA00004236"/>
    </source>
</evidence>
<dbReference type="SUPFAM" id="SSF48726">
    <property type="entry name" value="Immunoglobulin"/>
    <property type="match status" value="3"/>
</dbReference>
<dbReference type="InterPro" id="IPR036179">
    <property type="entry name" value="Ig-like_dom_sf"/>
</dbReference>
<evidence type="ECO:0000256" key="4">
    <source>
        <dbReference type="ARBA" id="ARBA00022737"/>
    </source>
</evidence>
<dbReference type="OrthoDB" id="10010359at2759"/>
<dbReference type="PANTHER" id="PTHR12231:SF220">
    <property type="entry name" value="LACHESIN"/>
    <property type="match status" value="1"/>
</dbReference>
<organism evidence="11">
    <name type="scientific">Lepeophtheirus salmonis</name>
    <name type="common">Salmon louse</name>
    <name type="synonym">Caligus salmonis</name>
    <dbReference type="NCBI Taxonomy" id="72036"/>
    <lineage>
        <taxon>Eukaryota</taxon>
        <taxon>Metazoa</taxon>
        <taxon>Ecdysozoa</taxon>
        <taxon>Arthropoda</taxon>
        <taxon>Crustacea</taxon>
        <taxon>Multicrustacea</taxon>
        <taxon>Hexanauplia</taxon>
        <taxon>Copepoda</taxon>
        <taxon>Siphonostomatoida</taxon>
        <taxon>Caligidae</taxon>
        <taxon>Lepeophtheirus</taxon>
    </lineage>
</organism>
<dbReference type="KEGG" id="lsm:121128323"/>
<keyword evidence="7" id="KW-0325">Glycoprotein</keyword>
<evidence type="ECO:0000256" key="7">
    <source>
        <dbReference type="ARBA" id="ARBA00023180"/>
    </source>
</evidence>
<dbReference type="RefSeq" id="XP_040579843.1">
    <property type="nucleotide sequence ID" value="XM_040723909.2"/>
</dbReference>
<keyword evidence="5" id="KW-0472">Membrane</keyword>
<proteinExistence type="predicted"/>
<dbReference type="InterPro" id="IPR003599">
    <property type="entry name" value="Ig_sub"/>
</dbReference>
<keyword evidence="6" id="KW-1015">Disulfide bond</keyword>
<keyword evidence="8" id="KW-0393">Immunoglobulin domain</keyword>
<reference evidence="11" key="1">
    <citation type="submission" date="2014-05" db="EMBL/GenBank/DDBJ databases">
        <authorList>
            <person name="Chronopoulou M."/>
        </authorList>
    </citation>
    <scope>NUCLEOTIDE SEQUENCE</scope>
    <source>
        <tissue evidence="11">Whole organism</tissue>
    </source>
</reference>
<dbReference type="InterPro" id="IPR013098">
    <property type="entry name" value="Ig_I-set"/>
</dbReference>
<dbReference type="GO" id="GO:0043005">
    <property type="term" value="C:neuron projection"/>
    <property type="evidence" value="ECO:0007669"/>
    <property type="project" value="TreeGrafter"/>
</dbReference>
<dbReference type="Pfam" id="PF07679">
    <property type="entry name" value="I-set"/>
    <property type="match status" value="1"/>
</dbReference>
<evidence type="ECO:0000256" key="8">
    <source>
        <dbReference type="ARBA" id="ARBA00023319"/>
    </source>
</evidence>
<keyword evidence="2" id="KW-1003">Cell membrane</keyword>
<accession>A0A0K2UXE9</accession>
<feature type="domain" description="Ig-like" evidence="10">
    <location>
        <begin position="23"/>
        <end position="122"/>
    </location>
</feature>
<dbReference type="FunFam" id="2.60.40.10:FF:000328">
    <property type="entry name" value="CLUMA_CG000981, isoform A"/>
    <property type="match status" value="1"/>
</dbReference>
<dbReference type="InterPro" id="IPR007110">
    <property type="entry name" value="Ig-like_dom"/>
</dbReference>
<evidence type="ECO:0000256" key="2">
    <source>
        <dbReference type="ARBA" id="ARBA00022475"/>
    </source>
</evidence>
<name>A0A0K2UXE9_LEPSM</name>
<feature type="chain" id="PRO_5005488975" evidence="9">
    <location>
        <begin position="20"/>
        <end position="363"/>
    </location>
</feature>
<keyword evidence="3 9" id="KW-0732">Signal</keyword>
<comment type="subcellular location">
    <subcellularLocation>
        <location evidence="1">Cell membrane</location>
    </subcellularLocation>
</comment>
<keyword evidence="4" id="KW-0677">Repeat</keyword>
<dbReference type="EMBL" id="HACA01025567">
    <property type="protein sequence ID" value="CDW42928.1"/>
    <property type="molecule type" value="Transcribed_RNA"/>
</dbReference>
<evidence type="ECO:0000256" key="5">
    <source>
        <dbReference type="ARBA" id="ARBA00023136"/>
    </source>
</evidence>
<dbReference type="SMART" id="SM00409">
    <property type="entry name" value="IG"/>
    <property type="match status" value="3"/>
</dbReference>
<dbReference type="PANTHER" id="PTHR12231">
    <property type="entry name" value="CTX-RELATED TYPE I TRANSMEMBRANE PROTEIN"/>
    <property type="match status" value="1"/>
</dbReference>
<dbReference type="GeneID" id="121128323"/>
<feature type="domain" description="Ig-like" evidence="10">
    <location>
        <begin position="128"/>
        <end position="203"/>
    </location>
</feature>
<evidence type="ECO:0000256" key="6">
    <source>
        <dbReference type="ARBA" id="ARBA00023157"/>
    </source>
</evidence>